<dbReference type="Proteomes" id="UP000501705">
    <property type="component" value="Chromosome"/>
</dbReference>
<dbReference type="AlphaFoldDB" id="A0A6G9XYD9"/>
<sequence>MVYEVFYEALRNFDTESEPAAAERVGLLEVRAAFAEQPTVTIEATDQGQR</sequence>
<protein>
    <submittedName>
        <fullName evidence="1">Uncharacterized protein</fullName>
    </submittedName>
</protein>
<proteinExistence type="predicted"/>
<evidence type="ECO:0000313" key="2">
    <source>
        <dbReference type="Proteomes" id="UP000501705"/>
    </source>
</evidence>
<evidence type="ECO:0000313" key="1">
    <source>
        <dbReference type="EMBL" id="QIS05948.1"/>
    </source>
</evidence>
<dbReference type="RefSeq" id="WP_167464999.1">
    <property type="nucleotide sequence ID" value="NZ_CP046171.1"/>
</dbReference>
<dbReference type="EMBL" id="CP046171">
    <property type="protein sequence ID" value="QIS05948.1"/>
    <property type="molecule type" value="Genomic_DNA"/>
</dbReference>
<reference evidence="1 2" key="1">
    <citation type="journal article" date="2019" name="ACS Chem. Biol.">
        <title>Identification and Mobilization of a Cryptic Antibiotic Biosynthesis Gene Locus from a Human-Pathogenic Nocardia Isolate.</title>
        <authorList>
            <person name="Herisse M."/>
            <person name="Ishida K."/>
            <person name="Porter J.L."/>
            <person name="Howden B."/>
            <person name="Hertweck C."/>
            <person name="Stinear T.P."/>
            <person name="Pidot S.J."/>
        </authorList>
    </citation>
    <scope>NUCLEOTIDE SEQUENCE [LARGE SCALE GENOMIC DNA]</scope>
    <source>
        <strain evidence="1 2">AUSMDU00024985</strain>
    </source>
</reference>
<name>A0A6G9XYD9_NOCBR</name>
<accession>A0A6G9XYD9</accession>
<organism evidence="1 2">
    <name type="scientific">Nocardia brasiliensis</name>
    <dbReference type="NCBI Taxonomy" id="37326"/>
    <lineage>
        <taxon>Bacteria</taxon>
        <taxon>Bacillati</taxon>
        <taxon>Actinomycetota</taxon>
        <taxon>Actinomycetes</taxon>
        <taxon>Mycobacteriales</taxon>
        <taxon>Nocardiaceae</taxon>
        <taxon>Nocardia</taxon>
    </lineage>
</organism>
<gene>
    <name evidence="1" type="ORF">F5X71_29815</name>
</gene>